<keyword evidence="4" id="KW-0479">Metal-binding</keyword>
<dbReference type="SUPFAM" id="SSF51556">
    <property type="entry name" value="Metallo-dependent hydrolases"/>
    <property type="match status" value="1"/>
</dbReference>
<evidence type="ECO:0000259" key="9">
    <source>
        <dbReference type="Pfam" id="PF01979"/>
    </source>
</evidence>
<dbReference type="OrthoDB" id="1924787at2759"/>
<comment type="cofactor">
    <cofactor evidence="1">
        <name>Zn(2+)</name>
        <dbReference type="ChEBI" id="CHEBI:29105"/>
    </cofactor>
</comment>
<feature type="modified residue" description="N6-carboxylysine" evidence="8">
    <location>
        <position position="140"/>
    </location>
</feature>
<dbReference type="Proteomes" id="UP000799302">
    <property type="component" value="Unassembled WGS sequence"/>
</dbReference>
<evidence type="ECO:0000256" key="5">
    <source>
        <dbReference type="ARBA" id="ARBA00022801"/>
    </source>
</evidence>
<dbReference type="EC" id="3.5.2.2" evidence="7"/>
<comment type="PTM">
    <text evidence="8">Carbamylation allows a single lysine to coordinate two divalent metal cations.</text>
</comment>
<accession>A0A6A6U5A5</accession>
<evidence type="ECO:0000256" key="3">
    <source>
        <dbReference type="ARBA" id="ARBA00022553"/>
    </source>
</evidence>
<dbReference type="NCBIfam" id="TIGR02033">
    <property type="entry name" value="D-hydantoinase"/>
    <property type="match status" value="1"/>
</dbReference>
<comment type="similarity">
    <text evidence="2">Belongs to the metallo-dependent hydrolases superfamily. Hydantoinase/dihydropyrimidinase family.</text>
</comment>
<dbReference type="AlphaFoldDB" id="A0A6A6U5A5"/>
<dbReference type="GO" id="GO:0005737">
    <property type="term" value="C:cytoplasm"/>
    <property type="evidence" value="ECO:0007669"/>
    <property type="project" value="InterPro"/>
</dbReference>
<evidence type="ECO:0000256" key="4">
    <source>
        <dbReference type="ARBA" id="ARBA00022723"/>
    </source>
</evidence>
<evidence type="ECO:0000256" key="7">
    <source>
        <dbReference type="ARBA" id="ARBA00039113"/>
    </source>
</evidence>
<dbReference type="InterPro" id="IPR011059">
    <property type="entry name" value="Metal-dep_hydrolase_composite"/>
</dbReference>
<evidence type="ECO:0000256" key="1">
    <source>
        <dbReference type="ARBA" id="ARBA00001947"/>
    </source>
</evidence>
<name>A0A6A6U5A5_9PEZI</name>
<evidence type="ECO:0000313" key="11">
    <source>
        <dbReference type="Proteomes" id="UP000799302"/>
    </source>
</evidence>
<feature type="non-terminal residue" evidence="10">
    <location>
        <position position="467"/>
    </location>
</feature>
<dbReference type="CDD" id="cd01314">
    <property type="entry name" value="D-HYD"/>
    <property type="match status" value="1"/>
</dbReference>
<organism evidence="10 11">
    <name type="scientific">Microthyrium microscopicum</name>
    <dbReference type="NCBI Taxonomy" id="703497"/>
    <lineage>
        <taxon>Eukaryota</taxon>
        <taxon>Fungi</taxon>
        <taxon>Dikarya</taxon>
        <taxon>Ascomycota</taxon>
        <taxon>Pezizomycotina</taxon>
        <taxon>Dothideomycetes</taxon>
        <taxon>Dothideomycetes incertae sedis</taxon>
        <taxon>Microthyriales</taxon>
        <taxon>Microthyriaceae</taxon>
        <taxon>Microthyrium</taxon>
    </lineage>
</organism>
<dbReference type="InterPro" id="IPR011778">
    <property type="entry name" value="Hydantoinase/dihydroPyrase"/>
</dbReference>
<dbReference type="EMBL" id="MU004239">
    <property type="protein sequence ID" value="KAF2666124.1"/>
    <property type="molecule type" value="Genomic_DNA"/>
</dbReference>
<sequence>CDIGVKNGIITSLGRDLAPSANAKVIYCEGAIVTPGGVDGHVHLAQDRSANARSSGYLCADTIATGTRSAVAGGTTTVLLFAEQSRGDSVITEVEAYHALAKEQGSYSDYGFHVIVTDPTEKVLTEELPWAVEQGLTSIKIYLTYKHRKVSDSEFLRLLHTARKLGITTMVHAENADLIEFMTEKLESEGLTEPVYHAQSHPASAEAEATHRAVVFSTIMDVPILIVHVSIPESTNIIRKAQTKLQPIFAETCPQYLMLDEKKLAHEHFEGAKFICSPPPRTDPRDLEAIWQGIINGTFTIFSSDHCPYRYEGEGGKKQGIVNATNGNPNGMFHHVPNGLPGVETRMPILFSEGVLRRRCIDVKRFVELTSENPAKLYGLYPKKGAIQIGSDADLVVWHSADKFKPMVLKHARDLHDNCDYSPYEGVEFKSWPKITILRGKVIFKDGKILGSQEDGQFVKRGASTLP</sequence>
<dbReference type="GO" id="GO:0046872">
    <property type="term" value="F:metal ion binding"/>
    <property type="evidence" value="ECO:0007669"/>
    <property type="project" value="UniProtKB-KW"/>
</dbReference>
<proteinExistence type="inferred from homology"/>
<keyword evidence="11" id="KW-1185">Reference proteome</keyword>
<dbReference type="InterPro" id="IPR050378">
    <property type="entry name" value="Metallo-dep_Hydrolases_sf"/>
</dbReference>
<dbReference type="FunFam" id="3.20.20.140:FF:000217">
    <property type="entry name" value="Dihydropyrimidinase-related protein 1"/>
    <property type="match status" value="1"/>
</dbReference>
<dbReference type="PANTHER" id="PTHR11647">
    <property type="entry name" value="HYDRANTOINASE/DIHYDROPYRIMIDINASE FAMILY MEMBER"/>
    <property type="match status" value="1"/>
</dbReference>
<dbReference type="Gene3D" id="2.30.40.10">
    <property type="entry name" value="Urease, subunit C, domain 1"/>
    <property type="match status" value="1"/>
</dbReference>
<keyword evidence="3" id="KW-0597">Phosphoprotein</keyword>
<evidence type="ECO:0000256" key="6">
    <source>
        <dbReference type="ARBA" id="ARBA00036696"/>
    </source>
</evidence>
<feature type="domain" description="Amidohydrolase-related" evidence="9">
    <location>
        <begin position="32"/>
        <end position="442"/>
    </location>
</feature>
<dbReference type="Gene3D" id="3.20.20.140">
    <property type="entry name" value="Metal-dependent hydrolases"/>
    <property type="match status" value="1"/>
</dbReference>
<dbReference type="PANTHER" id="PTHR11647:SF1">
    <property type="entry name" value="COLLAPSIN RESPONSE MEDIATOR PROTEIN"/>
    <property type="match status" value="1"/>
</dbReference>
<dbReference type="InterPro" id="IPR006680">
    <property type="entry name" value="Amidohydro-rel"/>
</dbReference>
<dbReference type="Pfam" id="PF01979">
    <property type="entry name" value="Amidohydro_1"/>
    <property type="match status" value="1"/>
</dbReference>
<evidence type="ECO:0000256" key="2">
    <source>
        <dbReference type="ARBA" id="ARBA00008829"/>
    </source>
</evidence>
<feature type="non-terminal residue" evidence="10">
    <location>
        <position position="1"/>
    </location>
</feature>
<dbReference type="SUPFAM" id="SSF51338">
    <property type="entry name" value="Composite domain of metallo-dependent hydrolases"/>
    <property type="match status" value="2"/>
</dbReference>
<dbReference type="InterPro" id="IPR032466">
    <property type="entry name" value="Metal_Hydrolase"/>
</dbReference>
<protein>
    <recommendedName>
        <fullName evidence="7">dihydropyrimidinase</fullName>
        <ecNumber evidence="7">3.5.2.2</ecNumber>
    </recommendedName>
</protein>
<evidence type="ECO:0000256" key="8">
    <source>
        <dbReference type="PIRSR" id="PIRSR611778-50"/>
    </source>
</evidence>
<gene>
    <name evidence="10" type="ORF">BT63DRAFT_363962</name>
</gene>
<comment type="catalytic activity">
    <reaction evidence="6">
        <text>5,6-dihydrouracil + H2O = 3-(carbamoylamino)propanoate + H(+)</text>
        <dbReference type="Rhea" id="RHEA:16121"/>
        <dbReference type="ChEBI" id="CHEBI:11892"/>
        <dbReference type="ChEBI" id="CHEBI:15377"/>
        <dbReference type="ChEBI" id="CHEBI:15378"/>
        <dbReference type="ChEBI" id="CHEBI:15901"/>
        <dbReference type="EC" id="3.5.2.2"/>
    </reaction>
</comment>
<keyword evidence="5" id="KW-0378">Hydrolase</keyword>
<evidence type="ECO:0000313" key="10">
    <source>
        <dbReference type="EMBL" id="KAF2666124.1"/>
    </source>
</evidence>
<reference evidence="10" key="1">
    <citation type="journal article" date="2020" name="Stud. Mycol.">
        <title>101 Dothideomycetes genomes: a test case for predicting lifestyles and emergence of pathogens.</title>
        <authorList>
            <person name="Haridas S."/>
            <person name="Albert R."/>
            <person name="Binder M."/>
            <person name="Bloem J."/>
            <person name="Labutti K."/>
            <person name="Salamov A."/>
            <person name="Andreopoulos B."/>
            <person name="Baker S."/>
            <person name="Barry K."/>
            <person name="Bills G."/>
            <person name="Bluhm B."/>
            <person name="Cannon C."/>
            <person name="Castanera R."/>
            <person name="Culley D."/>
            <person name="Daum C."/>
            <person name="Ezra D."/>
            <person name="Gonzalez J."/>
            <person name="Henrissat B."/>
            <person name="Kuo A."/>
            <person name="Liang C."/>
            <person name="Lipzen A."/>
            <person name="Lutzoni F."/>
            <person name="Magnuson J."/>
            <person name="Mondo S."/>
            <person name="Nolan M."/>
            <person name="Ohm R."/>
            <person name="Pangilinan J."/>
            <person name="Park H.-J."/>
            <person name="Ramirez L."/>
            <person name="Alfaro M."/>
            <person name="Sun H."/>
            <person name="Tritt A."/>
            <person name="Yoshinaga Y."/>
            <person name="Zwiers L.-H."/>
            <person name="Turgeon B."/>
            <person name="Goodwin S."/>
            <person name="Spatafora J."/>
            <person name="Crous P."/>
            <person name="Grigoriev I."/>
        </authorList>
    </citation>
    <scope>NUCLEOTIDE SEQUENCE</scope>
    <source>
        <strain evidence="10">CBS 115976</strain>
    </source>
</reference>
<dbReference type="GO" id="GO:0004157">
    <property type="term" value="F:dihydropyrimidinase activity"/>
    <property type="evidence" value="ECO:0007669"/>
    <property type="project" value="UniProtKB-EC"/>
</dbReference>